<dbReference type="EMBL" id="JAAARO010000021">
    <property type="protein sequence ID" value="KAF5729612.1"/>
    <property type="molecule type" value="Genomic_DNA"/>
</dbReference>
<dbReference type="GO" id="GO:0008270">
    <property type="term" value="F:zinc ion binding"/>
    <property type="evidence" value="ECO:0007669"/>
    <property type="project" value="UniProtKB-KW"/>
</dbReference>
<evidence type="ECO:0000256" key="4">
    <source>
        <dbReference type="ARBA" id="ARBA00022833"/>
    </source>
</evidence>
<proteinExistence type="predicted"/>
<evidence type="ECO:0000256" key="2">
    <source>
        <dbReference type="ARBA" id="ARBA00022723"/>
    </source>
</evidence>
<keyword evidence="7" id="KW-0539">Nucleus</keyword>
<comment type="caution">
    <text evidence="10">The sequence shown here is derived from an EMBL/GenBank/DDBJ whole genome shotgun (WGS) entry which is preliminary data.</text>
</comment>
<evidence type="ECO:0000313" key="11">
    <source>
        <dbReference type="Proteomes" id="UP000593562"/>
    </source>
</evidence>
<dbReference type="InterPro" id="IPR013087">
    <property type="entry name" value="Znf_C2H2_type"/>
</dbReference>
<protein>
    <submittedName>
        <fullName evidence="10">Transcriptional regulator RABBIT EARS</fullName>
    </submittedName>
</protein>
<evidence type="ECO:0000256" key="8">
    <source>
        <dbReference type="PROSITE-ProRule" id="PRU00042"/>
    </source>
</evidence>
<dbReference type="Pfam" id="PF13912">
    <property type="entry name" value="zf-C2H2_6"/>
    <property type="match status" value="1"/>
</dbReference>
<feature type="domain" description="C2H2-type" evidence="9">
    <location>
        <begin position="58"/>
        <end position="85"/>
    </location>
</feature>
<keyword evidence="11" id="KW-1185">Reference proteome</keyword>
<reference evidence="10 11" key="1">
    <citation type="journal article" date="2020" name="Nat. Commun.">
        <title>Genome of Tripterygium wilfordii and identification of cytochrome P450 involved in triptolide biosynthesis.</title>
        <authorList>
            <person name="Tu L."/>
            <person name="Su P."/>
            <person name="Zhang Z."/>
            <person name="Gao L."/>
            <person name="Wang J."/>
            <person name="Hu T."/>
            <person name="Zhou J."/>
            <person name="Zhang Y."/>
            <person name="Zhao Y."/>
            <person name="Liu Y."/>
            <person name="Song Y."/>
            <person name="Tong Y."/>
            <person name="Lu Y."/>
            <person name="Yang J."/>
            <person name="Xu C."/>
            <person name="Jia M."/>
            <person name="Peters R.J."/>
            <person name="Huang L."/>
            <person name="Gao W."/>
        </authorList>
    </citation>
    <scope>NUCLEOTIDE SEQUENCE [LARGE SCALE GENOMIC DNA]</scope>
    <source>
        <strain evidence="11">cv. XIE 37</strain>
        <tissue evidence="10">Leaf</tissue>
    </source>
</reference>
<dbReference type="Gene3D" id="3.30.160.60">
    <property type="entry name" value="Classic Zinc Finger"/>
    <property type="match status" value="1"/>
</dbReference>
<evidence type="ECO:0000256" key="7">
    <source>
        <dbReference type="ARBA" id="ARBA00023242"/>
    </source>
</evidence>
<dbReference type="OrthoDB" id="1708403at2759"/>
<dbReference type="SUPFAM" id="SSF57667">
    <property type="entry name" value="beta-beta-alpha zinc fingers"/>
    <property type="match status" value="1"/>
</dbReference>
<dbReference type="PROSITE" id="PS50157">
    <property type="entry name" value="ZINC_FINGER_C2H2_2"/>
    <property type="match status" value="1"/>
</dbReference>
<dbReference type="SMART" id="SM00355">
    <property type="entry name" value="ZnF_C2H2"/>
    <property type="match status" value="1"/>
</dbReference>
<keyword evidence="4" id="KW-0862">Zinc</keyword>
<comment type="subcellular location">
    <subcellularLocation>
        <location evidence="1">Nucleus</location>
    </subcellularLocation>
</comment>
<dbReference type="PROSITE" id="PS00028">
    <property type="entry name" value="ZINC_FINGER_C2H2_1"/>
    <property type="match status" value="1"/>
</dbReference>
<dbReference type="InParanoid" id="A0A7J7C680"/>
<gene>
    <name evidence="10" type="ORF">HS088_TW21G01779</name>
</gene>
<evidence type="ECO:0000256" key="5">
    <source>
        <dbReference type="ARBA" id="ARBA00023015"/>
    </source>
</evidence>
<evidence type="ECO:0000256" key="1">
    <source>
        <dbReference type="ARBA" id="ARBA00004123"/>
    </source>
</evidence>
<name>A0A7J7C680_TRIWF</name>
<evidence type="ECO:0000259" key="9">
    <source>
        <dbReference type="PROSITE" id="PS50157"/>
    </source>
</evidence>
<evidence type="ECO:0000313" key="10">
    <source>
        <dbReference type="EMBL" id="KAF5729612.1"/>
    </source>
</evidence>
<keyword evidence="3 8" id="KW-0863">Zinc-finger</keyword>
<dbReference type="PANTHER" id="PTHR45801">
    <property type="entry name" value="OS07G0101800 PROTEIN"/>
    <property type="match status" value="1"/>
</dbReference>
<dbReference type="GO" id="GO:0005634">
    <property type="term" value="C:nucleus"/>
    <property type="evidence" value="ECO:0007669"/>
    <property type="project" value="UniProtKB-SubCell"/>
</dbReference>
<keyword evidence="5" id="KW-0805">Transcription regulation</keyword>
<organism evidence="10 11">
    <name type="scientific">Tripterygium wilfordii</name>
    <name type="common">Thunder God vine</name>
    <dbReference type="NCBI Taxonomy" id="458696"/>
    <lineage>
        <taxon>Eukaryota</taxon>
        <taxon>Viridiplantae</taxon>
        <taxon>Streptophyta</taxon>
        <taxon>Embryophyta</taxon>
        <taxon>Tracheophyta</taxon>
        <taxon>Spermatophyta</taxon>
        <taxon>Magnoliopsida</taxon>
        <taxon>eudicotyledons</taxon>
        <taxon>Gunneridae</taxon>
        <taxon>Pentapetalae</taxon>
        <taxon>rosids</taxon>
        <taxon>fabids</taxon>
        <taxon>Celastrales</taxon>
        <taxon>Celastraceae</taxon>
        <taxon>Tripterygium</taxon>
    </lineage>
</organism>
<dbReference type="PANTHER" id="PTHR45801:SF5">
    <property type="entry name" value="OS05G0286100 PROTEIN"/>
    <property type="match status" value="1"/>
</dbReference>
<keyword evidence="2" id="KW-0479">Metal-binding</keyword>
<dbReference type="InterPro" id="IPR036236">
    <property type="entry name" value="Znf_C2H2_sf"/>
</dbReference>
<accession>A0A7J7C680</accession>
<dbReference type="InterPro" id="IPR052426">
    <property type="entry name" value="Plant_dev_regulator"/>
</dbReference>
<dbReference type="Proteomes" id="UP000593562">
    <property type="component" value="Unassembled WGS sequence"/>
</dbReference>
<sequence length="228" mass="26061">MEQAHDEKLMWMKRRQMMMMMMSRSHDDDYSSWEEKAFAEDHAAGGGGGGCIWPPRCYSCSFCKRQFRSAQALGGHMNVHRRDRARLKQRQQHHSLTTLQQNLHTSSLSCSRVSADQESQTQQHHIMSPYIYKFSGPESEVENKSKREEDQHSTCLQISSHEAETDLCVGLHSDRTSGACKRRKTSGISGFSFLMIKPYCSYDHHTQYSEVIPAAAGAVEDIDLELRL</sequence>
<evidence type="ECO:0000256" key="6">
    <source>
        <dbReference type="ARBA" id="ARBA00023163"/>
    </source>
</evidence>
<evidence type="ECO:0000256" key="3">
    <source>
        <dbReference type="ARBA" id="ARBA00022771"/>
    </source>
</evidence>
<keyword evidence="6" id="KW-0804">Transcription</keyword>
<dbReference type="AlphaFoldDB" id="A0A7J7C680"/>